<evidence type="ECO:0000313" key="3">
    <source>
        <dbReference type="Proteomes" id="UP000703295"/>
    </source>
</evidence>
<reference evidence="2 3" key="1">
    <citation type="journal article" date="2021" name="Sci. Rep.">
        <title>The distribution of antibiotic resistance genes in chicken gut microbiota commensals.</title>
        <authorList>
            <person name="Juricova H."/>
            <person name="Matiasovicova J."/>
            <person name="Kubasova T."/>
            <person name="Cejkova D."/>
            <person name="Rychlik I."/>
        </authorList>
    </citation>
    <scope>NUCLEOTIDE SEQUENCE [LARGE SCALE GENOMIC DNA]</scope>
    <source>
        <strain evidence="2 3">An801</strain>
    </source>
</reference>
<name>A0ABS2EXE2_9BACE</name>
<keyword evidence="1" id="KW-0472">Membrane</keyword>
<evidence type="ECO:0000313" key="2">
    <source>
        <dbReference type="EMBL" id="MBM6759352.1"/>
    </source>
</evidence>
<gene>
    <name evidence="2" type="ORF">H6A31_11800</name>
</gene>
<dbReference type="EMBL" id="JACJJW010000036">
    <property type="protein sequence ID" value="MBM6759352.1"/>
    <property type="molecule type" value="Genomic_DNA"/>
</dbReference>
<sequence>MEFNSKVEYWIWKDSENASCRGHHAIDGDACFNYSIDDIRALIENRYLVKKEKGRFDVSVAINFAYTIFNKCFDVNNCDFCYDFELYNNCEFNNRVTIERNKFNKIFDISNSHFNNDNIIPVSISYNDFLLKAKFDGISSNREIIVEKCIFSDEVDFSNSVFHKRVSIKNCTFKKGVKFNRVNFINDFSFINNEVYGCISFENSIFEGKIELIDIKGEIGGINLNESVIKSFLELNGLTSSLILPEKSSIKLKNVFVEPNGYLMIRNVNENQKFTGEVDFTNANLLGNVVLKNIYLKRFFLTNAVMVGGFYTEHLHFKEASDSQTYVRLKNEALKNNNSIKAMQYREKEMSSYSKELNSQRSLSNFFAWLTDESILFLNTVSNKNGLSWLRGIFFTLVCAIVFFWIINFFGIEDGQSRFFILDFKTFHFEGVGEIWKRFLNMFYLIDFKEKFQGIELNAIGETVFFVSKIFISYGIYQIVVAFRKFSK</sequence>
<dbReference type="RefSeq" id="WP_204476513.1">
    <property type="nucleotide sequence ID" value="NZ_JACJJW010000036.1"/>
</dbReference>
<dbReference type="Proteomes" id="UP000703295">
    <property type="component" value="Unassembled WGS sequence"/>
</dbReference>
<proteinExistence type="predicted"/>
<feature type="transmembrane region" description="Helical" evidence="1">
    <location>
        <begin position="389"/>
        <end position="410"/>
    </location>
</feature>
<evidence type="ECO:0000256" key="1">
    <source>
        <dbReference type="SAM" id="Phobius"/>
    </source>
</evidence>
<comment type="caution">
    <text evidence="2">The sequence shown here is derived from an EMBL/GenBank/DDBJ whole genome shotgun (WGS) entry which is preliminary data.</text>
</comment>
<evidence type="ECO:0008006" key="4">
    <source>
        <dbReference type="Google" id="ProtNLM"/>
    </source>
</evidence>
<organism evidence="2 3">
    <name type="scientific">Bacteroides mediterraneensis</name>
    <dbReference type="NCBI Taxonomy" id="1841856"/>
    <lineage>
        <taxon>Bacteria</taxon>
        <taxon>Pseudomonadati</taxon>
        <taxon>Bacteroidota</taxon>
        <taxon>Bacteroidia</taxon>
        <taxon>Bacteroidales</taxon>
        <taxon>Bacteroidaceae</taxon>
        <taxon>Bacteroides</taxon>
    </lineage>
</organism>
<accession>A0ABS2EXE2</accession>
<keyword evidence="3" id="KW-1185">Reference proteome</keyword>
<protein>
    <recommendedName>
        <fullName evidence="4">Pentapeptide repeat-containing protein</fullName>
    </recommendedName>
</protein>
<keyword evidence="1" id="KW-0812">Transmembrane</keyword>
<keyword evidence="1" id="KW-1133">Transmembrane helix</keyword>